<comment type="caution">
    <text evidence="1">The sequence shown here is derived from an EMBL/GenBank/DDBJ whole genome shotgun (WGS) entry which is preliminary data.</text>
</comment>
<dbReference type="AlphaFoldDB" id="A0A926IH35"/>
<dbReference type="PANTHER" id="PTHR34986:SF1">
    <property type="entry name" value="PROTEIN YIAL"/>
    <property type="match status" value="1"/>
</dbReference>
<dbReference type="NCBIfam" id="TIGR00022">
    <property type="entry name" value="YhcH/YjgK/YiaL family protein"/>
    <property type="match status" value="1"/>
</dbReference>
<dbReference type="GO" id="GO:0005829">
    <property type="term" value="C:cytosol"/>
    <property type="evidence" value="ECO:0007669"/>
    <property type="project" value="TreeGrafter"/>
</dbReference>
<keyword evidence="2" id="KW-1185">Reference proteome</keyword>
<dbReference type="Proteomes" id="UP000623678">
    <property type="component" value="Unassembled WGS sequence"/>
</dbReference>
<organism evidence="1 2">
    <name type="scientific">Youxingia wuxianensis</name>
    <dbReference type="NCBI Taxonomy" id="2763678"/>
    <lineage>
        <taxon>Bacteria</taxon>
        <taxon>Bacillati</taxon>
        <taxon>Bacillota</taxon>
        <taxon>Clostridia</taxon>
        <taxon>Eubacteriales</taxon>
        <taxon>Oscillospiraceae</taxon>
        <taxon>Youxingia</taxon>
    </lineage>
</organism>
<protein>
    <submittedName>
        <fullName evidence="1">YhcH/YjgK/YiaL family protein</fullName>
    </submittedName>
</protein>
<accession>A0A926IH35</accession>
<dbReference type="EMBL" id="JACRTD010000001">
    <property type="protein sequence ID" value="MBC8584308.1"/>
    <property type="molecule type" value="Genomic_DNA"/>
</dbReference>
<dbReference type="Pfam" id="PF04074">
    <property type="entry name" value="DUF386"/>
    <property type="match status" value="1"/>
</dbReference>
<sequence>MIYGNINAKEDLSIYPKAIQNAILFFKNSTDLLTRKPGYFDLDGNRLKLQVLDVKTLPRQQKRPEVHRQYVDVQLLVKGKEHMIYYPDLGNNQVEEDRLVEADTLFYKTNPLIQENFIEMQEGDYAILFPTDVHIPAVASENSMVIRKIVLKVHVDTL</sequence>
<dbReference type="PANTHER" id="PTHR34986">
    <property type="entry name" value="EVOLVED BETA-GALACTOSIDASE SUBUNIT BETA"/>
    <property type="match status" value="1"/>
</dbReference>
<dbReference type="InterPro" id="IPR004375">
    <property type="entry name" value="NanQ/TabA/YiaL"/>
</dbReference>
<evidence type="ECO:0000313" key="1">
    <source>
        <dbReference type="EMBL" id="MBC8584308.1"/>
    </source>
</evidence>
<gene>
    <name evidence="1" type="ORF">H8705_01765</name>
</gene>
<dbReference type="InterPro" id="IPR037012">
    <property type="entry name" value="NanQ/TabA/YiaL_sf"/>
</dbReference>
<evidence type="ECO:0000313" key="2">
    <source>
        <dbReference type="Proteomes" id="UP000623678"/>
    </source>
</evidence>
<dbReference type="RefSeq" id="WP_262394132.1">
    <property type="nucleotide sequence ID" value="NZ_JACRTD010000001.1"/>
</dbReference>
<dbReference type="SUPFAM" id="SSF51197">
    <property type="entry name" value="Clavaminate synthase-like"/>
    <property type="match status" value="1"/>
</dbReference>
<name>A0A926IH35_9FIRM</name>
<reference evidence="1" key="1">
    <citation type="submission" date="2020-08" db="EMBL/GenBank/DDBJ databases">
        <title>Genome public.</title>
        <authorList>
            <person name="Liu C."/>
            <person name="Sun Q."/>
        </authorList>
    </citation>
    <scope>NUCLEOTIDE SEQUENCE</scope>
    <source>
        <strain evidence="1">NSJ-64</strain>
    </source>
</reference>
<dbReference type="Gene3D" id="2.60.120.370">
    <property type="entry name" value="YhcH/YjgK/YiaL"/>
    <property type="match status" value="1"/>
</dbReference>
<proteinExistence type="predicted"/>